<dbReference type="EMBL" id="LIST01000008">
    <property type="protein sequence ID" value="KOX95346.1"/>
    <property type="molecule type" value="Genomic_DNA"/>
</dbReference>
<name>A0A0N0BQK3_9EURY</name>
<accession>A0A0N0BQK3</accession>
<protein>
    <submittedName>
        <fullName evidence="1">Uncharacterized protein</fullName>
    </submittedName>
</protein>
<keyword evidence="2" id="KW-1185">Reference proteome</keyword>
<organism evidence="1 2">
    <name type="scientific">Halorubrum tropicale</name>
    <dbReference type="NCBI Taxonomy" id="1765655"/>
    <lineage>
        <taxon>Archaea</taxon>
        <taxon>Methanobacteriati</taxon>
        <taxon>Methanobacteriota</taxon>
        <taxon>Stenosarchaea group</taxon>
        <taxon>Halobacteria</taxon>
        <taxon>Halobacteriales</taxon>
        <taxon>Haloferacaceae</taxon>
        <taxon>Halorubrum</taxon>
    </lineage>
</organism>
<evidence type="ECO:0000313" key="1">
    <source>
        <dbReference type="EMBL" id="KOX95346.1"/>
    </source>
</evidence>
<sequence>MMGQSVVVVDVLTFPLNPCLNLSVPATSGCVLVGSPVALAFLNESLLDKCVKIRIQSAVVDFLLIVFLEFLFDCESVRGIKASNYVQQISLKPSEVIHTSTIFSIF</sequence>
<dbReference type="AlphaFoldDB" id="A0A0N0BQK3"/>
<evidence type="ECO:0000313" key="2">
    <source>
        <dbReference type="Proteomes" id="UP000037747"/>
    </source>
</evidence>
<gene>
    <name evidence="1" type="ORF">AMR74_15550</name>
</gene>
<comment type="caution">
    <text evidence="1">The sequence shown here is derived from an EMBL/GenBank/DDBJ whole genome shotgun (WGS) entry which is preliminary data.</text>
</comment>
<dbReference type="Proteomes" id="UP000037747">
    <property type="component" value="Unassembled WGS sequence"/>
</dbReference>
<proteinExistence type="predicted"/>
<reference evidence="1 2" key="1">
    <citation type="submission" date="2015-08" db="EMBL/GenBank/DDBJ databases">
        <title>Genomes of Isolates from Cabo Rojo, PR.</title>
        <authorList>
            <person name="Sanchez-Nieves R.L."/>
            <person name="Montalvo-Rodriguez R."/>
        </authorList>
    </citation>
    <scope>NUCLEOTIDE SEQUENCE [LARGE SCALE GENOMIC DNA]</scope>
    <source>
        <strain evidence="1 2">5</strain>
    </source>
</reference>